<accession>A0A9J7MPX1</accession>
<dbReference type="RefSeq" id="XP_035674776.1">
    <property type="nucleotide sequence ID" value="XM_035818883.1"/>
</dbReference>
<dbReference type="AlphaFoldDB" id="A0A9J7MPX1"/>
<feature type="region of interest" description="Disordered" evidence="1">
    <location>
        <begin position="69"/>
        <end position="109"/>
    </location>
</feature>
<evidence type="ECO:0000313" key="3">
    <source>
        <dbReference type="RefSeq" id="XP_035674776.1"/>
    </source>
</evidence>
<feature type="compositionally biased region" description="Basic residues" evidence="1">
    <location>
        <begin position="98"/>
        <end position="109"/>
    </location>
</feature>
<dbReference type="KEGG" id="bfo:118414683"/>
<feature type="compositionally biased region" description="Basic residues" evidence="1">
    <location>
        <begin position="74"/>
        <end position="84"/>
    </location>
</feature>
<proteinExistence type="predicted"/>
<evidence type="ECO:0000256" key="1">
    <source>
        <dbReference type="SAM" id="MobiDB-lite"/>
    </source>
</evidence>
<keyword evidence="2" id="KW-1185">Reference proteome</keyword>
<dbReference type="GeneID" id="118414683"/>
<name>A0A9J7MPX1_BRAFL</name>
<protein>
    <submittedName>
        <fullName evidence="3">Uncharacterized protein LOC118414683</fullName>
    </submittedName>
</protein>
<evidence type="ECO:0000313" key="2">
    <source>
        <dbReference type="Proteomes" id="UP000001554"/>
    </source>
</evidence>
<organism evidence="2 3">
    <name type="scientific">Branchiostoma floridae</name>
    <name type="common">Florida lancelet</name>
    <name type="synonym">Amphioxus</name>
    <dbReference type="NCBI Taxonomy" id="7739"/>
    <lineage>
        <taxon>Eukaryota</taxon>
        <taxon>Metazoa</taxon>
        <taxon>Chordata</taxon>
        <taxon>Cephalochordata</taxon>
        <taxon>Leptocardii</taxon>
        <taxon>Amphioxiformes</taxon>
        <taxon>Branchiostomatidae</taxon>
        <taxon>Branchiostoma</taxon>
    </lineage>
</organism>
<gene>
    <name evidence="3" type="primary">LOC118414683</name>
</gene>
<reference evidence="3" key="2">
    <citation type="submission" date="2025-08" db="UniProtKB">
        <authorList>
            <consortium name="RefSeq"/>
        </authorList>
    </citation>
    <scope>IDENTIFICATION</scope>
    <source>
        <strain evidence="3">S238N-H82</strain>
        <tissue evidence="3">Testes</tissue>
    </source>
</reference>
<dbReference type="Proteomes" id="UP000001554">
    <property type="component" value="Chromosome 4"/>
</dbReference>
<sequence length="109" mass="12243">MSPRLIIQDKSDNDEMYLTPVPVSIRTKQFRHKVSRVLPLQVAETSCIAGGTGIDVCAPYKVEKELHITQNSTVHRRKATRGPKKCQNSSRSGAANRLHCHNHRKPKTS</sequence>
<reference evidence="2" key="1">
    <citation type="journal article" date="2020" name="Nat. Ecol. Evol.">
        <title>Deeply conserved synteny resolves early events in vertebrate evolution.</title>
        <authorList>
            <person name="Simakov O."/>
            <person name="Marletaz F."/>
            <person name="Yue J.X."/>
            <person name="O'Connell B."/>
            <person name="Jenkins J."/>
            <person name="Brandt A."/>
            <person name="Calef R."/>
            <person name="Tung C.H."/>
            <person name="Huang T.K."/>
            <person name="Schmutz J."/>
            <person name="Satoh N."/>
            <person name="Yu J.K."/>
            <person name="Putnam N.H."/>
            <person name="Green R.E."/>
            <person name="Rokhsar D.S."/>
        </authorList>
    </citation>
    <scope>NUCLEOTIDE SEQUENCE [LARGE SCALE GENOMIC DNA]</scope>
    <source>
        <strain evidence="2">S238N-H82</strain>
    </source>
</reference>